<evidence type="ECO:0000313" key="2">
    <source>
        <dbReference type="EMBL" id="UQC88668.1"/>
    </source>
</evidence>
<accession>A0A9Q8T4D3</accession>
<evidence type="ECO:0000313" key="3">
    <source>
        <dbReference type="Proteomes" id="UP000830671"/>
    </source>
</evidence>
<dbReference type="Proteomes" id="UP000830671">
    <property type="component" value="Chromosome 7"/>
</dbReference>
<dbReference type="EMBL" id="CP019479">
    <property type="protein sequence ID" value="UQC88668.1"/>
    <property type="molecule type" value="Genomic_DNA"/>
</dbReference>
<dbReference type="AlphaFoldDB" id="A0A9Q8T4D3"/>
<reference evidence="2" key="1">
    <citation type="journal article" date="2021" name="Mol. Plant Microbe Interact.">
        <title>Complete Genome Sequence of the Plant-Pathogenic Fungus Colletotrichum lupini.</title>
        <authorList>
            <person name="Baroncelli R."/>
            <person name="Pensec F."/>
            <person name="Da Lio D."/>
            <person name="Boufleur T."/>
            <person name="Vicente I."/>
            <person name="Sarrocco S."/>
            <person name="Picot A."/>
            <person name="Baraldi E."/>
            <person name="Sukno S."/>
            <person name="Thon M."/>
            <person name="Le Floch G."/>
        </authorList>
    </citation>
    <scope>NUCLEOTIDE SEQUENCE</scope>
    <source>
        <strain evidence="2">IMI 504893</strain>
    </source>
</reference>
<keyword evidence="3" id="KW-1185">Reference proteome</keyword>
<protein>
    <submittedName>
        <fullName evidence="2">Uncharacterized protein</fullName>
    </submittedName>
</protein>
<dbReference type="GeneID" id="73348135"/>
<organism evidence="2 3">
    <name type="scientific">Colletotrichum lupini</name>
    <dbReference type="NCBI Taxonomy" id="145971"/>
    <lineage>
        <taxon>Eukaryota</taxon>
        <taxon>Fungi</taxon>
        <taxon>Dikarya</taxon>
        <taxon>Ascomycota</taxon>
        <taxon>Pezizomycotina</taxon>
        <taxon>Sordariomycetes</taxon>
        <taxon>Hypocreomycetidae</taxon>
        <taxon>Glomerellales</taxon>
        <taxon>Glomerellaceae</taxon>
        <taxon>Colletotrichum</taxon>
        <taxon>Colletotrichum acutatum species complex</taxon>
    </lineage>
</organism>
<gene>
    <name evidence="2" type="ORF">CLUP02_14193</name>
</gene>
<proteinExistence type="predicted"/>
<dbReference type="RefSeq" id="XP_049150271.1">
    <property type="nucleotide sequence ID" value="XM_049293125.1"/>
</dbReference>
<dbReference type="KEGG" id="clup:CLUP02_14193"/>
<name>A0A9Q8T4D3_9PEZI</name>
<evidence type="ECO:0000256" key="1">
    <source>
        <dbReference type="SAM" id="MobiDB-lite"/>
    </source>
</evidence>
<feature type="region of interest" description="Disordered" evidence="1">
    <location>
        <begin position="532"/>
        <end position="576"/>
    </location>
</feature>
<sequence length="615" mass="67816">MTVTIIIELRNNKGGAEYVIIIIIPCWKGNQGQQTLYIFLIIFPMNWSELSKAYIHYTVWLHVCKLVPELVQLCQPEPLIRHGHQFVVVLKARASLNVSLKSLRMCPQLVLVCTQECGQNAESIRWHGEVPICTMVAQYSPFSFPSVIDYLADVSLCSGCRAGSITMGLAWSHQVAMLRVTYPGNDQPPADRYCVSRKEKQAWLMSFYDLPGCHAVNNRGSHPDAKSHSPTSDSDLPLSMQTLRDLQFESRLPSSRASLPSSPLSHYRPTFGFAVQWAAGCQVGFSPSSATPPPNELTAWHSIPHLPLSLFNLIEIILHIPLSDYPQSTSSSVLRRNVCAQVSSTRHPLLCPTASSFHLPQDLPLRFCCASPTESTGCSPWDFGLCESRKGHVRIVAKTQSAKRHPPGLMLPANGAKGVFVRHVFDLQLPVATASRQAGFAFICIRAMACAYYRISRYHRAAALGELAAIRCACRTTRAAIPGSTTGGEKSPTTLSITCHPTPHISANQWQQMSLSRSKISPTEQFADLWSRNHKSPSCSSTRSLGRRPVRLSPSCRSGNVGPRTPGQRFSPEQRRSKVEVSVTAAHVAAAGGLWGDLRITFIQCPAMKMLRLNN</sequence>